<dbReference type="InterPro" id="IPR011608">
    <property type="entry name" value="PRD"/>
</dbReference>
<dbReference type="PROSITE" id="PS51093">
    <property type="entry name" value="PTS_EIIA_TYPE_1"/>
    <property type="match status" value="1"/>
</dbReference>
<dbReference type="InterPro" id="IPR011055">
    <property type="entry name" value="Dup_hybrid_motif"/>
</dbReference>
<dbReference type="Pfam" id="PF02378">
    <property type="entry name" value="PTS_EIIC"/>
    <property type="match status" value="1"/>
</dbReference>
<feature type="transmembrane region" description="Helical" evidence="17">
    <location>
        <begin position="495"/>
        <end position="525"/>
    </location>
</feature>
<feature type="transmembrane region" description="Helical" evidence="17">
    <location>
        <begin position="624"/>
        <end position="642"/>
    </location>
</feature>
<comment type="catalytic activity">
    <reaction evidence="13">
        <text>N(pros)-phospho-L-histidyl-[protein](out) + sucrose = sucrose 6(G)-phosphate(in) + L-histidyl-[protein]</text>
        <dbReference type="Rhea" id="RHEA:49236"/>
        <dbReference type="Rhea" id="RHEA-COMP:9745"/>
        <dbReference type="Rhea" id="RHEA-COMP:9746"/>
        <dbReference type="ChEBI" id="CHEBI:17992"/>
        <dbReference type="ChEBI" id="CHEBI:29979"/>
        <dbReference type="ChEBI" id="CHEBI:64837"/>
        <dbReference type="ChEBI" id="CHEBI:91002"/>
        <dbReference type="EC" id="2.7.1.211"/>
    </reaction>
</comment>
<dbReference type="EMBL" id="PNHE01000003">
    <property type="protein sequence ID" value="PMC59003.1"/>
    <property type="molecule type" value="Genomic_DNA"/>
</dbReference>
<dbReference type="PANTHER" id="PTHR30175:SF1">
    <property type="entry name" value="PTS SYSTEM ARBUTIN-, CELLOBIOSE-, AND SALICIN-SPECIFIC EIIBC COMPONENT-RELATED"/>
    <property type="match status" value="1"/>
</dbReference>
<evidence type="ECO:0000256" key="9">
    <source>
        <dbReference type="ARBA" id="ARBA00022989"/>
    </source>
</evidence>
<dbReference type="SUPFAM" id="SSF55604">
    <property type="entry name" value="Glucose permease domain IIB"/>
    <property type="match status" value="1"/>
</dbReference>
<dbReference type="PROSITE" id="PS51103">
    <property type="entry name" value="PTS_EIIC_TYPE_1"/>
    <property type="match status" value="1"/>
</dbReference>
<evidence type="ECO:0000259" key="18">
    <source>
        <dbReference type="PROSITE" id="PS51093"/>
    </source>
</evidence>
<dbReference type="FunFam" id="3.30.1360.60:FF:000001">
    <property type="entry name" value="PTS system glucose-specific IIBC component PtsG"/>
    <property type="match status" value="1"/>
</dbReference>
<feature type="transmembrane region" description="Helical" evidence="17">
    <location>
        <begin position="681"/>
        <end position="699"/>
    </location>
</feature>
<keyword evidence="5" id="KW-0808">Transferase</keyword>
<feature type="domain" description="PRD" evidence="21">
    <location>
        <begin position="63"/>
        <end position="168"/>
    </location>
</feature>
<dbReference type="EC" id="2.7.1.211" evidence="11"/>
<dbReference type="PROSITE" id="PS51098">
    <property type="entry name" value="PTS_EIIB_TYPE_1"/>
    <property type="match status" value="1"/>
</dbReference>
<evidence type="ECO:0000256" key="3">
    <source>
        <dbReference type="ARBA" id="ARBA00022475"/>
    </source>
</evidence>
<comment type="function">
    <text evidence="12">The phosphoenolpyruvate-dependent sugar phosphotransferase system (sugar PTS), a major carbohydrate active transport system, catalyzes the phosphorylation of incoming sugar substrates concomitantly with their translocation across the cell membrane. This system is involved in sucrose transport.</text>
</comment>
<dbReference type="Gene3D" id="3.30.1360.60">
    <property type="entry name" value="Glucose permease domain IIB"/>
    <property type="match status" value="1"/>
</dbReference>
<dbReference type="PROSITE" id="PS01035">
    <property type="entry name" value="PTS_EIIB_TYPE_1_CYS"/>
    <property type="match status" value="1"/>
</dbReference>
<organism evidence="22 23">
    <name type="scientific">Dolosicoccus paucivorans</name>
    <dbReference type="NCBI Taxonomy" id="84521"/>
    <lineage>
        <taxon>Bacteria</taxon>
        <taxon>Bacillati</taxon>
        <taxon>Bacillota</taxon>
        <taxon>Bacilli</taxon>
        <taxon>Lactobacillales</taxon>
        <taxon>Aerococcaceae</taxon>
        <taxon>Dolosicoccus</taxon>
    </lineage>
</organism>
<dbReference type="GO" id="GO:0015771">
    <property type="term" value="P:trehalose transport"/>
    <property type="evidence" value="ECO:0007669"/>
    <property type="project" value="TreeGrafter"/>
</dbReference>
<dbReference type="InterPro" id="IPR001127">
    <property type="entry name" value="PTS_EIIA_1_perm"/>
</dbReference>
<dbReference type="CDD" id="cd00212">
    <property type="entry name" value="PTS_IIB_glc"/>
    <property type="match status" value="1"/>
</dbReference>
<dbReference type="PROSITE" id="PS51372">
    <property type="entry name" value="PRD_2"/>
    <property type="match status" value="2"/>
</dbReference>
<evidence type="ECO:0000256" key="1">
    <source>
        <dbReference type="ARBA" id="ARBA00004651"/>
    </source>
</evidence>
<dbReference type="InterPro" id="IPR003352">
    <property type="entry name" value="PTS_EIIC"/>
</dbReference>
<dbReference type="InterPro" id="IPR001996">
    <property type="entry name" value="PTS_IIB_1"/>
</dbReference>
<feature type="transmembrane region" description="Helical" evidence="17">
    <location>
        <begin position="392"/>
        <end position="413"/>
    </location>
</feature>
<dbReference type="InterPro" id="IPR013013">
    <property type="entry name" value="PTS_EIIC_1"/>
</dbReference>
<evidence type="ECO:0000259" key="20">
    <source>
        <dbReference type="PROSITE" id="PS51103"/>
    </source>
</evidence>
<dbReference type="NCBIfam" id="TIGR01995">
    <property type="entry name" value="PTS-II-ABC-beta"/>
    <property type="match status" value="1"/>
</dbReference>
<accession>A0A2N6SPK0</accession>
<dbReference type="GO" id="GO:0009401">
    <property type="term" value="P:phosphoenolpyruvate-dependent sugar phosphotransferase system"/>
    <property type="evidence" value="ECO:0007669"/>
    <property type="project" value="UniProtKB-KW"/>
</dbReference>
<evidence type="ECO:0000256" key="5">
    <source>
        <dbReference type="ARBA" id="ARBA00022679"/>
    </source>
</evidence>
<feature type="transmembrane region" description="Helical" evidence="17">
    <location>
        <begin position="425"/>
        <end position="444"/>
    </location>
</feature>
<dbReference type="NCBIfam" id="TIGR00830">
    <property type="entry name" value="PTBA"/>
    <property type="match status" value="1"/>
</dbReference>
<dbReference type="InterPro" id="IPR004341">
    <property type="entry name" value="CAT_RNA-bd_dom"/>
</dbReference>
<feature type="active site" description="Phosphocysteine intermediate; for EIIB activity" evidence="16">
    <location>
        <position position="310"/>
    </location>
</feature>
<dbReference type="AlphaFoldDB" id="A0A2N6SPK0"/>
<dbReference type="GO" id="GO:0006355">
    <property type="term" value="P:regulation of DNA-templated transcription"/>
    <property type="evidence" value="ECO:0007669"/>
    <property type="project" value="InterPro"/>
</dbReference>
<evidence type="ECO:0000256" key="8">
    <source>
        <dbReference type="ARBA" id="ARBA00022777"/>
    </source>
</evidence>
<keyword evidence="3" id="KW-1003">Cell membrane</keyword>
<dbReference type="Gene3D" id="2.70.70.10">
    <property type="entry name" value="Glucose Permease (Domain IIA)"/>
    <property type="match status" value="1"/>
</dbReference>
<dbReference type="SUPFAM" id="SSF63520">
    <property type="entry name" value="PTS-regulatory domain, PRD"/>
    <property type="match status" value="2"/>
</dbReference>
<keyword evidence="23" id="KW-1185">Reference proteome</keyword>
<dbReference type="SMART" id="SM01061">
    <property type="entry name" value="CAT_RBD"/>
    <property type="match status" value="1"/>
</dbReference>
<dbReference type="Gene3D" id="1.10.1790.10">
    <property type="entry name" value="PRD domain"/>
    <property type="match status" value="2"/>
</dbReference>
<dbReference type="OrthoDB" id="9769191at2"/>
<dbReference type="Pfam" id="PF03123">
    <property type="entry name" value="CAT_RBD"/>
    <property type="match status" value="1"/>
</dbReference>
<feature type="domain" description="PTS EIIC type-1" evidence="20">
    <location>
        <begin position="387"/>
        <end position="761"/>
    </location>
</feature>
<dbReference type="GO" id="GO:0003723">
    <property type="term" value="F:RNA binding"/>
    <property type="evidence" value="ECO:0007669"/>
    <property type="project" value="InterPro"/>
</dbReference>
<keyword evidence="10 17" id="KW-0472">Membrane</keyword>
<dbReference type="Pfam" id="PF00358">
    <property type="entry name" value="PTS_EIIA_1"/>
    <property type="match status" value="1"/>
</dbReference>
<evidence type="ECO:0000259" key="19">
    <source>
        <dbReference type="PROSITE" id="PS51098"/>
    </source>
</evidence>
<dbReference type="FunFam" id="2.70.70.10:FF:000001">
    <property type="entry name" value="PTS system glucose-specific IIA component"/>
    <property type="match status" value="1"/>
</dbReference>
<dbReference type="InterPro" id="IPR018113">
    <property type="entry name" value="PTrfase_EIIB_Cys"/>
</dbReference>
<dbReference type="GO" id="GO:0090589">
    <property type="term" value="F:protein-phosphocysteine-trehalose phosphotransferase system transporter activity"/>
    <property type="evidence" value="ECO:0007669"/>
    <property type="project" value="TreeGrafter"/>
</dbReference>
<keyword evidence="7 17" id="KW-0812">Transmembrane</keyword>
<protein>
    <recommendedName>
        <fullName evidence="14">PTS system sucrose-specific EIIBCA component</fullName>
        <ecNumber evidence="11">2.7.1.211</ecNumber>
    </recommendedName>
    <alternativeName>
        <fullName evidence="15">EIIBCA-Scr</fullName>
    </alternativeName>
</protein>
<evidence type="ECO:0000256" key="15">
    <source>
        <dbReference type="ARBA" id="ARBA00081008"/>
    </source>
</evidence>
<dbReference type="Pfam" id="PF00367">
    <property type="entry name" value="PTS_EIIB"/>
    <property type="match status" value="1"/>
</dbReference>
<dbReference type="GO" id="GO:0016301">
    <property type="term" value="F:kinase activity"/>
    <property type="evidence" value="ECO:0007669"/>
    <property type="project" value="UniProtKB-KW"/>
</dbReference>
<comment type="subcellular location">
    <subcellularLocation>
        <location evidence="1">Cell membrane</location>
        <topology evidence="1">Multi-pass membrane protein</topology>
    </subcellularLocation>
</comment>
<reference evidence="22 23" key="1">
    <citation type="submission" date="2017-09" db="EMBL/GenBank/DDBJ databases">
        <title>Bacterial strain isolated from the female urinary microbiota.</title>
        <authorList>
            <person name="Thomas-White K."/>
            <person name="Kumar N."/>
            <person name="Forster S."/>
            <person name="Putonti C."/>
            <person name="Lawley T."/>
            <person name="Wolfe A.J."/>
        </authorList>
    </citation>
    <scope>NUCLEOTIDE SEQUENCE [LARGE SCALE GENOMIC DNA]</scope>
    <source>
        <strain evidence="22 23">UMB0852</strain>
    </source>
</reference>
<feature type="transmembrane region" description="Helical" evidence="17">
    <location>
        <begin position="728"/>
        <end position="749"/>
    </location>
</feature>
<dbReference type="STRING" id="84521.SAMN04487994_100713"/>
<dbReference type="PROSITE" id="PS00371">
    <property type="entry name" value="PTS_EIIA_TYPE_1_HIS"/>
    <property type="match status" value="1"/>
</dbReference>
<dbReference type="InterPro" id="IPR011297">
    <property type="entry name" value="PTS_IIABC_b_glu"/>
</dbReference>
<proteinExistence type="predicted"/>
<evidence type="ECO:0000256" key="4">
    <source>
        <dbReference type="ARBA" id="ARBA00022597"/>
    </source>
</evidence>
<evidence type="ECO:0000256" key="11">
    <source>
        <dbReference type="ARBA" id="ARBA00044053"/>
    </source>
</evidence>
<comment type="caution">
    <text evidence="22">The sequence shown here is derived from an EMBL/GenBank/DDBJ whole genome shotgun (WGS) entry which is preliminary data.</text>
</comment>
<keyword evidence="2" id="KW-0813">Transport</keyword>
<evidence type="ECO:0000256" key="10">
    <source>
        <dbReference type="ARBA" id="ARBA00023136"/>
    </source>
</evidence>
<evidence type="ECO:0000256" key="7">
    <source>
        <dbReference type="ARBA" id="ARBA00022692"/>
    </source>
</evidence>
<evidence type="ECO:0000259" key="21">
    <source>
        <dbReference type="PROSITE" id="PS51372"/>
    </source>
</evidence>
<feature type="domain" description="PTS EIIA type-1" evidence="18">
    <location>
        <begin position="793"/>
        <end position="897"/>
    </location>
</feature>
<name>A0A2N6SPK0_9LACT</name>
<evidence type="ECO:0000256" key="12">
    <source>
        <dbReference type="ARBA" id="ARBA00045139"/>
    </source>
</evidence>
<dbReference type="InterPro" id="IPR036878">
    <property type="entry name" value="Glu_permease_IIB"/>
</dbReference>
<keyword evidence="4" id="KW-0762">Sugar transport</keyword>
<gene>
    <name evidence="22" type="ORF">CJ205_01480</name>
</gene>
<dbReference type="Pfam" id="PF00874">
    <property type="entry name" value="PRD"/>
    <property type="match status" value="2"/>
</dbReference>
<keyword evidence="6" id="KW-0598">Phosphotransferase system</keyword>
<evidence type="ECO:0000256" key="17">
    <source>
        <dbReference type="SAM" id="Phobius"/>
    </source>
</evidence>
<evidence type="ECO:0000313" key="22">
    <source>
        <dbReference type="EMBL" id="PMC59003.1"/>
    </source>
</evidence>
<keyword evidence="8" id="KW-0418">Kinase</keyword>
<dbReference type="PANTHER" id="PTHR30175">
    <property type="entry name" value="PHOSPHOTRANSFERASE SYSTEM TRANSPORT PROTEIN"/>
    <property type="match status" value="1"/>
</dbReference>
<evidence type="ECO:0000256" key="13">
    <source>
        <dbReference type="ARBA" id="ARBA00048931"/>
    </source>
</evidence>
<evidence type="ECO:0000256" key="2">
    <source>
        <dbReference type="ARBA" id="ARBA00022448"/>
    </source>
</evidence>
<dbReference type="InterPro" id="IPR036634">
    <property type="entry name" value="PRD_sf"/>
</dbReference>
<evidence type="ECO:0000256" key="6">
    <source>
        <dbReference type="ARBA" id="ARBA00022683"/>
    </source>
</evidence>
<sequence>MRVLKVLNNNVVLALDDSLQEVIVMGKGIGFQRKREDWIRQEEIEKYFVLLDNLTAFQEVYEQLPANEIDLVFELVSLAEKELRQQFHSNIYITLADHIHYALERHREGIVIQNLLEWEIKRFYPAEYAVGVKGLEIIEKYTDVQLSDSEATSIVLHLINAHKGNKHFNQSTEMIKIVKDIIEIVRLFYGYSFQEDTTSFTRFITHLQFFARRVLKSKVDEIDNDFLFEKVSQSYPKEIECTTLIKKYIKNRYDFDISLEEQSFLAIHIRRLVMDYEEKRRKTMKNLKDLAIDILQKVGGADNVIDVRHCITRLRFRLKDESLADTEYLKERPGIVTVIQNGGQYQVVIGNHVADVYKELIALPGMGEEESDYVVKEDASLLDRFVDTLSGLFQPFLGVLAAAGIIKGLAAIISASGVDPQNSTVLLLNMVGDGFFQYLPFALAVTAARRFRLNPFLAIAIAGTFLYPNIGEILANPESGVLYTLFNNTPFESEVYSTFLGLPIILPPAGNYYSAVIPIIFAVWFGEKVDQWVDSWIPQVIKSSLGAVVTLLIATPIAILVIGPMATWLADLVGWFFATIDSFSPVILGILLASLWQVLVIFGMHWGIIPIMFIQVAHTGATNIGALAQLSTFSILGMLMAVTLKTKDLKLKNIAGSSIIPTLFGITESAIYGVMLVKKKLFAYTILINAIVGGIAGYFRLNQYVMGGLGIFSIPTFIHPEFGFSSNFWVAVISMAALVILGFVGGMILPVDEDDKEIEDVSDESSHTNVLKTQEEILSPLAGKVVPLEDTPDDVFASGVMGQGLSIDPMNNRVVSPVKGVVKTAFSTGHAVGIESEDGAEILIHIGIDTVNLEGEGFNLKVKEGDRVNPGDLLVEFDKQLIMDRGLSPLTMIIVTNTPNYLDVLLTDQEVVEETDYLMTLVNQQNK</sequence>
<feature type="transmembrane region" description="Helical" evidence="17">
    <location>
        <begin position="545"/>
        <end position="566"/>
    </location>
</feature>
<dbReference type="SUPFAM" id="SSF50151">
    <property type="entry name" value="SacY-like RNA-binding domain"/>
    <property type="match status" value="1"/>
</dbReference>
<feature type="domain" description="PTS EIIB type-1" evidence="19">
    <location>
        <begin position="288"/>
        <end position="370"/>
    </location>
</feature>
<dbReference type="RefSeq" id="WP_102227353.1">
    <property type="nucleotide sequence ID" value="NZ_PNFY01000002.1"/>
</dbReference>
<feature type="domain" description="PRD" evidence="21">
    <location>
        <begin position="169"/>
        <end position="279"/>
    </location>
</feature>
<dbReference type="InterPro" id="IPR036650">
    <property type="entry name" value="CAT_RNA-bd_dom_sf"/>
</dbReference>
<feature type="transmembrane region" description="Helical" evidence="17">
    <location>
        <begin position="654"/>
        <end position="675"/>
    </location>
</feature>
<evidence type="ECO:0000256" key="16">
    <source>
        <dbReference type="PROSITE-ProRule" id="PRU00421"/>
    </source>
</evidence>
<keyword evidence="9 17" id="KW-1133">Transmembrane helix</keyword>
<dbReference type="Gene3D" id="2.30.24.10">
    <property type="entry name" value="CAT RNA-binding domain"/>
    <property type="match status" value="1"/>
</dbReference>
<dbReference type="Proteomes" id="UP000235682">
    <property type="component" value="Unassembled WGS sequence"/>
</dbReference>
<dbReference type="GO" id="GO:0005886">
    <property type="term" value="C:plasma membrane"/>
    <property type="evidence" value="ECO:0007669"/>
    <property type="project" value="UniProtKB-SubCell"/>
</dbReference>
<evidence type="ECO:0000256" key="14">
    <source>
        <dbReference type="ARBA" id="ARBA00074554"/>
    </source>
</evidence>
<evidence type="ECO:0000313" key="23">
    <source>
        <dbReference type="Proteomes" id="UP000235682"/>
    </source>
</evidence>
<dbReference type="InterPro" id="IPR050558">
    <property type="entry name" value="PTS_Sugar-Specific_Components"/>
</dbReference>
<dbReference type="SUPFAM" id="SSF51261">
    <property type="entry name" value="Duplicated hybrid motif"/>
    <property type="match status" value="1"/>
</dbReference>
<dbReference type="GO" id="GO:0008982">
    <property type="term" value="F:protein-N(PI)-phosphohistidine-sugar phosphotransferase activity"/>
    <property type="evidence" value="ECO:0007669"/>
    <property type="project" value="InterPro"/>
</dbReference>